<feature type="region of interest" description="Disordered" evidence="1">
    <location>
        <begin position="236"/>
        <end position="285"/>
    </location>
</feature>
<protein>
    <submittedName>
        <fullName evidence="2">Uncharacterized protein</fullName>
    </submittedName>
</protein>
<feature type="compositionally biased region" description="Polar residues" evidence="1">
    <location>
        <begin position="132"/>
        <end position="151"/>
    </location>
</feature>
<dbReference type="AlphaFoldDB" id="A0A0D2NW04"/>
<keyword evidence="3" id="KW-1185">Reference proteome</keyword>
<feature type="compositionally biased region" description="Basic and acidic residues" evidence="1">
    <location>
        <begin position="236"/>
        <end position="276"/>
    </location>
</feature>
<accession>A0A0D2NW04</accession>
<evidence type="ECO:0000313" key="3">
    <source>
        <dbReference type="Proteomes" id="UP000054270"/>
    </source>
</evidence>
<proteinExistence type="predicted"/>
<evidence type="ECO:0000313" key="2">
    <source>
        <dbReference type="EMBL" id="KJA12700.1"/>
    </source>
</evidence>
<organism evidence="2 3">
    <name type="scientific">Hypholoma sublateritium (strain FD-334 SS-4)</name>
    <dbReference type="NCBI Taxonomy" id="945553"/>
    <lineage>
        <taxon>Eukaryota</taxon>
        <taxon>Fungi</taxon>
        <taxon>Dikarya</taxon>
        <taxon>Basidiomycota</taxon>
        <taxon>Agaricomycotina</taxon>
        <taxon>Agaricomycetes</taxon>
        <taxon>Agaricomycetidae</taxon>
        <taxon>Agaricales</taxon>
        <taxon>Agaricineae</taxon>
        <taxon>Strophariaceae</taxon>
        <taxon>Hypholoma</taxon>
    </lineage>
</organism>
<feature type="compositionally biased region" description="Acidic residues" evidence="1">
    <location>
        <begin position="156"/>
        <end position="197"/>
    </location>
</feature>
<gene>
    <name evidence="2" type="ORF">HYPSUDRAFT_60277</name>
</gene>
<name>A0A0D2NW04_HYPSF</name>
<feature type="region of interest" description="Disordered" evidence="1">
    <location>
        <begin position="116"/>
        <end position="209"/>
    </location>
</feature>
<sequence>MAGYFLVIANISPTQAVFPFLDRSGNSHPMIDVTVESAKYLNTSDVQSALDAPPIMTRKKMSDAEKKASHRAACAKYNERNRAARNRKAKLYMRSKRAAQQDEHLENHELSAGISYCAPQSPSKSQARHETQLTSLKSSAESNTTKNQPIITESMDAYDGDKEDDEEDDEEDGEEDEEDSDESLASDEEKAEPEEGESSQQRTYPFLFDTSWRDPEYIKKRAEEYRREERALAEVEKEFDREERAQTAEQRASEREAERKIKYFTDKYESSDDSDRPPSLPIASD</sequence>
<dbReference type="EMBL" id="KN817980">
    <property type="protein sequence ID" value="KJA12700.1"/>
    <property type="molecule type" value="Genomic_DNA"/>
</dbReference>
<evidence type="ECO:0000256" key="1">
    <source>
        <dbReference type="SAM" id="MobiDB-lite"/>
    </source>
</evidence>
<reference evidence="3" key="1">
    <citation type="submission" date="2014-04" db="EMBL/GenBank/DDBJ databases">
        <title>Evolutionary Origins and Diversification of the Mycorrhizal Mutualists.</title>
        <authorList>
            <consortium name="DOE Joint Genome Institute"/>
            <consortium name="Mycorrhizal Genomics Consortium"/>
            <person name="Kohler A."/>
            <person name="Kuo A."/>
            <person name="Nagy L.G."/>
            <person name="Floudas D."/>
            <person name="Copeland A."/>
            <person name="Barry K.W."/>
            <person name="Cichocki N."/>
            <person name="Veneault-Fourrey C."/>
            <person name="LaButti K."/>
            <person name="Lindquist E.A."/>
            <person name="Lipzen A."/>
            <person name="Lundell T."/>
            <person name="Morin E."/>
            <person name="Murat C."/>
            <person name="Riley R."/>
            <person name="Ohm R."/>
            <person name="Sun H."/>
            <person name="Tunlid A."/>
            <person name="Henrissat B."/>
            <person name="Grigoriev I.V."/>
            <person name="Hibbett D.S."/>
            <person name="Martin F."/>
        </authorList>
    </citation>
    <scope>NUCLEOTIDE SEQUENCE [LARGE SCALE GENOMIC DNA]</scope>
    <source>
        <strain evidence="3">FD-334 SS-4</strain>
    </source>
</reference>
<dbReference type="Proteomes" id="UP000054270">
    <property type="component" value="Unassembled WGS sequence"/>
</dbReference>